<name>A0A1M4ZQY0_9CLOT</name>
<protein>
    <submittedName>
        <fullName evidence="2">Uncharacterized membrane protein YczE</fullName>
    </submittedName>
</protein>
<feature type="transmembrane region" description="Helical" evidence="1">
    <location>
        <begin position="184"/>
        <end position="205"/>
    </location>
</feature>
<keyword evidence="1" id="KW-0472">Membrane</keyword>
<keyword evidence="3" id="KW-1185">Reference proteome</keyword>
<proteinExistence type="predicted"/>
<evidence type="ECO:0000313" key="3">
    <source>
        <dbReference type="Proteomes" id="UP000184245"/>
    </source>
</evidence>
<accession>A0A1M4ZQY0</accession>
<dbReference type="InterPro" id="IPR038750">
    <property type="entry name" value="YczE/YyaS-like"/>
</dbReference>
<feature type="transmembrane region" description="Helical" evidence="1">
    <location>
        <begin position="102"/>
        <end position="126"/>
    </location>
</feature>
<reference evidence="2 3" key="1">
    <citation type="submission" date="2016-11" db="EMBL/GenBank/DDBJ databases">
        <authorList>
            <person name="Jaros S."/>
            <person name="Januszkiewicz K."/>
            <person name="Wedrychowicz H."/>
        </authorList>
    </citation>
    <scope>NUCLEOTIDE SEQUENCE [LARGE SCALE GENOMIC DNA]</scope>
    <source>
        <strain evidence="2 3">DSM 17459</strain>
    </source>
</reference>
<feature type="transmembrane region" description="Helical" evidence="1">
    <location>
        <begin position="77"/>
        <end position="96"/>
    </location>
</feature>
<dbReference type="Proteomes" id="UP000184245">
    <property type="component" value="Unassembled WGS sequence"/>
</dbReference>
<feature type="transmembrane region" description="Helical" evidence="1">
    <location>
        <begin position="46"/>
        <end position="65"/>
    </location>
</feature>
<feature type="transmembrane region" description="Helical" evidence="1">
    <location>
        <begin position="159"/>
        <end position="178"/>
    </location>
</feature>
<evidence type="ECO:0000256" key="1">
    <source>
        <dbReference type="SAM" id="Phobius"/>
    </source>
</evidence>
<dbReference type="PANTHER" id="PTHR40078">
    <property type="entry name" value="INTEGRAL MEMBRANE PROTEIN-RELATED"/>
    <property type="match status" value="1"/>
</dbReference>
<gene>
    <name evidence="2" type="ORF">SAMN02745158_02872</name>
</gene>
<keyword evidence="1" id="KW-0812">Transmembrane</keyword>
<evidence type="ECO:0000313" key="2">
    <source>
        <dbReference type="EMBL" id="SHF20449.1"/>
    </source>
</evidence>
<dbReference type="STRING" id="1122155.SAMN02745158_02872"/>
<organism evidence="2 3">
    <name type="scientific">Lactonifactor longoviformis DSM 17459</name>
    <dbReference type="NCBI Taxonomy" id="1122155"/>
    <lineage>
        <taxon>Bacteria</taxon>
        <taxon>Bacillati</taxon>
        <taxon>Bacillota</taxon>
        <taxon>Clostridia</taxon>
        <taxon>Eubacteriales</taxon>
        <taxon>Clostridiaceae</taxon>
        <taxon>Lactonifactor</taxon>
    </lineage>
</organism>
<sequence>MTKRIALTLAGILLVYGSVAFAIKAGIGVLPVDAAITTLAGLLHMKVGTFSMIFHGSFFIGQILIERRNFKKIQFLQIGYLVFGGSILNFMLYTVLGGVSFSWYPARLIICVLAFFVSAFGCTLVLEMKVIRTPLEGFIQMAADRIGITMGRLRQKTDVGLVVLTVVLTLIFHTPWTLREGTVIAALIFGPFMDFHSSWICKVLYRTEKIPAEN</sequence>
<dbReference type="RefSeq" id="WP_072852951.1">
    <property type="nucleotide sequence ID" value="NZ_FQVI01000016.1"/>
</dbReference>
<dbReference type="Pfam" id="PF19700">
    <property type="entry name" value="DUF6198"/>
    <property type="match status" value="1"/>
</dbReference>
<dbReference type="AlphaFoldDB" id="A0A1M4ZQY0"/>
<dbReference type="OrthoDB" id="1654314at2"/>
<keyword evidence="1" id="KW-1133">Transmembrane helix</keyword>
<dbReference type="PANTHER" id="PTHR40078:SF1">
    <property type="entry name" value="INTEGRAL MEMBRANE PROTEIN"/>
    <property type="match status" value="1"/>
</dbReference>
<dbReference type="EMBL" id="FQVI01000016">
    <property type="protein sequence ID" value="SHF20449.1"/>
    <property type="molecule type" value="Genomic_DNA"/>
</dbReference>